<dbReference type="Gene3D" id="3.30.450.30">
    <property type="entry name" value="Dynein light chain 2a, cytoplasmic"/>
    <property type="match status" value="1"/>
</dbReference>
<dbReference type="PRINTS" id="PR01640">
    <property type="entry name" value="PROFILINPLNT"/>
</dbReference>
<evidence type="ECO:0000313" key="9">
    <source>
        <dbReference type="Proteomes" id="UP000717515"/>
    </source>
</evidence>
<proteinExistence type="inferred from homology"/>
<dbReference type="GO" id="GO:0003785">
    <property type="term" value="F:actin monomer binding"/>
    <property type="evidence" value="ECO:0007669"/>
    <property type="project" value="TreeGrafter"/>
</dbReference>
<evidence type="ECO:0000256" key="4">
    <source>
        <dbReference type="ARBA" id="ARBA00023203"/>
    </source>
</evidence>
<dbReference type="InterPro" id="IPR036140">
    <property type="entry name" value="PFN_sf"/>
</dbReference>
<dbReference type="PROSITE" id="PS00414">
    <property type="entry name" value="PROFILIN"/>
    <property type="match status" value="1"/>
</dbReference>
<accession>A0A9P8IF29</accession>
<protein>
    <recommendedName>
        <fullName evidence="7">Profilin</fullName>
    </recommendedName>
</protein>
<dbReference type="FunFam" id="3.30.450.30:FF:000001">
    <property type="entry name" value="Profilin"/>
    <property type="match status" value="1"/>
</dbReference>
<dbReference type="AlphaFoldDB" id="A0A9P8IF29"/>
<keyword evidence="4 7" id="KW-0009">Actin-binding</keyword>
<feature type="non-terminal residue" evidence="8">
    <location>
        <position position="1"/>
    </location>
</feature>
<dbReference type="Pfam" id="PF00235">
    <property type="entry name" value="Profilin"/>
    <property type="match status" value="1"/>
</dbReference>
<reference evidence="8" key="1">
    <citation type="submission" date="2021-07" db="EMBL/GenBank/DDBJ databases">
        <title>Draft genome of Mortierella alpina, strain LL118, isolated from an aspen leaf litter sample.</title>
        <authorList>
            <person name="Yang S."/>
            <person name="Vinatzer B.A."/>
        </authorList>
    </citation>
    <scope>NUCLEOTIDE SEQUENCE</scope>
    <source>
        <strain evidence="8">LL118</strain>
    </source>
</reference>
<comment type="subunit">
    <text evidence="6">Occurs in many kinds of cells as a complex with monomeric actin in a 1:1 ratio.</text>
</comment>
<sequence>MSWQSYVDNNLVGTSKVSKAAIFGLDGSLWATSPDFNVGGDEVNKLVAAFLDESGIAANGLHLEGAKYVLLRKPDESTIYARNGATGVCCVKTGQAVIVGFYNETVQAGDCNSVVETLAVYLRSVGY</sequence>
<dbReference type="SUPFAM" id="SSF55770">
    <property type="entry name" value="Profilin (actin-binding protein)"/>
    <property type="match status" value="1"/>
</dbReference>
<dbReference type="CDD" id="cd00148">
    <property type="entry name" value="PROF"/>
    <property type="match status" value="1"/>
</dbReference>
<evidence type="ECO:0000256" key="1">
    <source>
        <dbReference type="ARBA" id="ARBA00004245"/>
    </source>
</evidence>
<keyword evidence="3" id="KW-0963">Cytoplasm</keyword>
<comment type="subcellular location">
    <subcellularLocation>
        <location evidence="1">Cytoplasm</location>
        <location evidence="1">Cytoskeleton</location>
    </subcellularLocation>
</comment>
<evidence type="ECO:0000256" key="7">
    <source>
        <dbReference type="RuleBase" id="RU003909"/>
    </source>
</evidence>
<dbReference type="InterPro" id="IPR005455">
    <property type="entry name" value="PFN_euk"/>
</dbReference>
<dbReference type="PANTHER" id="PTHR11604">
    <property type="entry name" value="PROFILIN"/>
    <property type="match status" value="1"/>
</dbReference>
<dbReference type="SMART" id="SM00392">
    <property type="entry name" value="PROF"/>
    <property type="match status" value="1"/>
</dbReference>
<evidence type="ECO:0000313" key="8">
    <source>
        <dbReference type="EMBL" id="KAG9327661.1"/>
    </source>
</evidence>
<evidence type="ECO:0000256" key="2">
    <source>
        <dbReference type="ARBA" id="ARBA00010058"/>
    </source>
</evidence>
<evidence type="ECO:0000256" key="5">
    <source>
        <dbReference type="ARBA" id="ARBA00023212"/>
    </source>
</evidence>
<dbReference type="InterPro" id="IPR027310">
    <property type="entry name" value="Profilin_CS"/>
</dbReference>
<dbReference type="EMBL" id="JAIFTL010000002">
    <property type="protein sequence ID" value="KAG9327661.1"/>
    <property type="molecule type" value="Genomic_DNA"/>
</dbReference>
<dbReference type="InterPro" id="IPR048278">
    <property type="entry name" value="PFN"/>
</dbReference>
<dbReference type="PANTHER" id="PTHR11604:SF0">
    <property type="entry name" value="PROFILIN"/>
    <property type="match status" value="1"/>
</dbReference>
<gene>
    <name evidence="8" type="ORF">KVV02_006365</name>
</gene>
<organism evidence="8 9">
    <name type="scientific">Mortierella alpina</name>
    <name type="common">Oleaginous fungus</name>
    <name type="synonym">Mortierella renispora</name>
    <dbReference type="NCBI Taxonomy" id="64518"/>
    <lineage>
        <taxon>Eukaryota</taxon>
        <taxon>Fungi</taxon>
        <taxon>Fungi incertae sedis</taxon>
        <taxon>Mucoromycota</taxon>
        <taxon>Mortierellomycotina</taxon>
        <taxon>Mortierellomycetes</taxon>
        <taxon>Mortierellales</taxon>
        <taxon>Mortierellaceae</taxon>
        <taxon>Mortierella</taxon>
    </lineage>
</organism>
<evidence type="ECO:0000256" key="3">
    <source>
        <dbReference type="ARBA" id="ARBA00022490"/>
    </source>
</evidence>
<dbReference type="GO" id="GO:0005938">
    <property type="term" value="C:cell cortex"/>
    <property type="evidence" value="ECO:0007669"/>
    <property type="project" value="TreeGrafter"/>
</dbReference>
<keyword evidence="5 6" id="KW-0206">Cytoskeleton</keyword>
<dbReference type="PRINTS" id="PR00392">
    <property type="entry name" value="PROFILIN"/>
</dbReference>
<dbReference type="Proteomes" id="UP000717515">
    <property type="component" value="Unassembled WGS sequence"/>
</dbReference>
<evidence type="ECO:0000256" key="6">
    <source>
        <dbReference type="RuleBase" id="RU003908"/>
    </source>
</evidence>
<name>A0A9P8IF29_MORAP</name>
<comment type="caution">
    <text evidence="8">The sequence shown here is derived from an EMBL/GenBank/DDBJ whole genome shotgun (WGS) entry which is preliminary data.</text>
</comment>
<dbReference type="GO" id="GO:0005856">
    <property type="term" value="C:cytoskeleton"/>
    <property type="evidence" value="ECO:0007669"/>
    <property type="project" value="UniProtKB-SubCell"/>
</dbReference>
<comment type="similarity">
    <text evidence="2 7">Belongs to the profilin family.</text>
</comment>
<comment type="function">
    <text evidence="6">Binds to actin and affects the structure of the cytoskeleton. At high concentrations, profilin prevents the polymerization of actin, whereas it enhances it at low concentrations.</text>
</comment>